<name>A0A086LRA4_TOXGO</name>
<sequence>MHTETARVSFSFLRRAKRKRLTRRKNARPRLRRLFEACNCRRETRRKPVCHADTVSSSRIFLCVSLHESVVVASPLSAQRAASPNSGPRKFRSVFRFRDCPLPLDKTKKRPNRLPPDFNPRSALRSSRFRSRNSHSGDSLAGTKNSQFLCRKKLARPAPDSSARTLLEERVQSE</sequence>
<accession>A0A086LRA4</accession>
<reference evidence="2 3" key="1">
    <citation type="submission" date="2014-05" db="EMBL/GenBank/DDBJ databases">
        <authorList>
            <person name="Sibley D."/>
            <person name="Venepally P."/>
            <person name="Karamycheva S."/>
            <person name="Hadjithomas M."/>
            <person name="Khan A."/>
            <person name="Brunk B."/>
            <person name="Roos D."/>
            <person name="Caler E."/>
            <person name="Lorenzi H."/>
        </authorList>
    </citation>
    <scope>NUCLEOTIDE SEQUENCE [LARGE SCALE GENOMIC DNA]</scope>
    <source>
        <strain evidence="2 3">RUB</strain>
    </source>
</reference>
<organism evidence="2 3">
    <name type="scientific">Toxoplasma gondii RUB</name>
    <dbReference type="NCBI Taxonomy" id="935652"/>
    <lineage>
        <taxon>Eukaryota</taxon>
        <taxon>Sar</taxon>
        <taxon>Alveolata</taxon>
        <taxon>Apicomplexa</taxon>
        <taxon>Conoidasida</taxon>
        <taxon>Coccidia</taxon>
        <taxon>Eucoccidiorida</taxon>
        <taxon>Eimeriorina</taxon>
        <taxon>Sarcocystidae</taxon>
        <taxon>Toxoplasma</taxon>
    </lineage>
</organism>
<dbReference type="VEuPathDB" id="ToxoDB:TGRUB_363260"/>
<evidence type="ECO:0000313" key="3">
    <source>
        <dbReference type="Proteomes" id="UP000028834"/>
    </source>
</evidence>
<dbReference type="Proteomes" id="UP000028834">
    <property type="component" value="Unassembled WGS sequence"/>
</dbReference>
<proteinExistence type="predicted"/>
<feature type="region of interest" description="Disordered" evidence="1">
    <location>
        <begin position="102"/>
        <end position="174"/>
    </location>
</feature>
<gene>
    <name evidence="2" type="ORF">TGRUB_363260</name>
</gene>
<dbReference type="AlphaFoldDB" id="A0A086LRA4"/>
<comment type="caution">
    <text evidence="2">The sequence shown here is derived from an EMBL/GenBank/DDBJ whole genome shotgun (WGS) entry which is preliminary data.</text>
</comment>
<dbReference type="EMBL" id="AFYV02002282">
    <property type="protein sequence ID" value="KFG59172.1"/>
    <property type="molecule type" value="Genomic_DNA"/>
</dbReference>
<evidence type="ECO:0000256" key="1">
    <source>
        <dbReference type="SAM" id="MobiDB-lite"/>
    </source>
</evidence>
<evidence type="ECO:0000313" key="2">
    <source>
        <dbReference type="EMBL" id="KFG59172.1"/>
    </source>
</evidence>
<protein>
    <submittedName>
        <fullName evidence="2">Uncharacterized protein</fullName>
    </submittedName>
</protein>